<dbReference type="Proteomes" id="UP000175669">
    <property type="component" value="Unassembled WGS sequence"/>
</dbReference>
<evidence type="ECO:0000259" key="4">
    <source>
        <dbReference type="Pfam" id="PF03486"/>
    </source>
</evidence>
<dbReference type="AlphaFoldDB" id="A0A1E8CL39"/>
<dbReference type="PRINTS" id="PR00411">
    <property type="entry name" value="PNDRDTASEI"/>
</dbReference>
<evidence type="ECO:0000313" key="7">
    <source>
        <dbReference type="Proteomes" id="UP000175669"/>
    </source>
</evidence>
<dbReference type="STRING" id="1524254.PHACT_07370"/>
<feature type="domain" description="RsdA/BaiN/AoA(So)-like insert" evidence="5">
    <location>
        <begin position="194"/>
        <end position="343"/>
    </location>
</feature>
<dbReference type="InterPro" id="IPR023166">
    <property type="entry name" value="BaiN-like_dom_sf"/>
</dbReference>
<dbReference type="InterPro" id="IPR004792">
    <property type="entry name" value="BaiN-like"/>
</dbReference>
<proteinExistence type="predicted"/>
<keyword evidence="7" id="KW-1185">Reference proteome</keyword>
<accession>A0A1E8CL39</accession>
<protein>
    <recommendedName>
        <fullName evidence="8">Flavoprotein</fullName>
    </recommendedName>
</protein>
<evidence type="ECO:0000256" key="3">
    <source>
        <dbReference type="ARBA" id="ARBA00022827"/>
    </source>
</evidence>
<sequence length="398" mass="43384">MTVETSTDRQFDVVIIGAGAAGLMCAAVAGARGRRVLVLDSANKVGKKILMSGGGRCNFTNMHSTPDNFICSNPHFAKSALSRYTPWDFIALVEKHGVPYHEKKLGQLFCDHSSKDIVRLLLDECEAVGVKVLTQSPASNITLGSPHRLQTPKFSVSCESLVIASGGYSIPTLGSTGFGFDFARSLDIPVLPTRAGLVPFTLEPRQLKNFQDFAGVSVDTVTTAQGTAFRENILFTHKGLSGPAILQASSYWQLGEAIEIDLFPDLDLAEHIQQMQQQRPKLELKNLLGEQLTKRVAQRWCDLWLENKPLDQLTANDIQRITSACQPWTVWPAGTEGYRTAEVTLGGVDTNALSSKTMEARNHPGLYFIGEVVDVTGHLGGHNFQWAWASGHAAGEYA</sequence>
<dbReference type="RefSeq" id="WP_070116586.1">
    <property type="nucleotide sequence ID" value="NZ_MASR01000001.1"/>
</dbReference>
<dbReference type="Gene3D" id="3.50.50.60">
    <property type="entry name" value="FAD/NAD(P)-binding domain"/>
    <property type="match status" value="1"/>
</dbReference>
<dbReference type="InterPro" id="IPR055178">
    <property type="entry name" value="RsdA/BaiN/AoA(So)-like_dom"/>
</dbReference>
<dbReference type="SUPFAM" id="SSF51905">
    <property type="entry name" value="FAD/NAD(P)-binding domain"/>
    <property type="match status" value="1"/>
</dbReference>
<name>A0A1E8CL39_9GAMM</name>
<dbReference type="PANTHER" id="PTHR42887:SF2">
    <property type="entry name" value="OS12G0638800 PROTEIN"/>
    <property type="match status" value="1"/>
</dbReference>
<dbReference type="PANTHER" id="PTHR42887">
    <property type="entry name" value="OS12G0638800 PROTEIN"/>
    <property type="match status" value="1"/>
</dbReference>
<organism evidence="6 7">
    <name type="scientific">Pseudohongiella acticola</name>
    <dbReference type="NCBI Taxonomy" id="1524254"/>
    <lineage>
        <taxon>Bacteria</taxon>
        <taxon>Pseudomonadati</taxon>
        <taxon>Pseudomonadota</taxon>
        <taxon>Gammaproteobacteria</taxon>
        <taxon>Pseudomonadales</taxon>
        <taxon>Pseudohongiellaceae</taxon>
        <taxon>Pseudohongiella</taxon>
    </lineage>
</organism>
<evidence type="ECO:0000259" key="5">
    <source>
        <dbReference type="Pfam" id="PF22780"/>
    </source>
</evidence>
<dbReference type="Pfam" id="PF22780">
    <property type="entry name" value="HI0933_like_1st"/>
    <property type="match status" value="1"/>
</dbReference>
<keyword evidence="2" id="KW-0285">Flavoprotein</keyword>
<evidence type="ECO:0000256" key="2">
    <source>
        <dbReference type="ARBA" id="ARBA00022630"/>
    </source>
</evidence>
<dbReference type="EMBL" id="MASR01000001">
    <property type="protein sequence ID" value="OFE12977.1"/>
    <property type="molecule type" value="Genomic_DNA"/>
</dbReference>
<gene>
    <name evidence="6" type="ORF">PHACT_07370</name>
</gene>
<evidence type="ECO:0000313" key="6">
    <source>
        <dbReference type="EMBL" id="OFE12977.1"/>
    </source>
</evidence>
<feature type="domain" description="RsdA/BaiN/AoA(So)-like Rossmann fold-like" evidence="4">
    <location>
        <begin position="12"/>
        <end position="396"/>
    </location>
</feature>
<dbReference type="SUPFAM" id="SSF160996">
    <property type="entry name" value="HI0933 insert domain-like"/>
    <property type="match status" value="1"/>
</dbReference>
<dbReference type="Gene3D" id="2.40.30.10">
    <property type="entry name" value="Translation factors"/>
    <property type="match status" value="1"/>
</dbReference>
<evidence type="ECO:0008006" key="8">
    <source>
        <dbReference type="Google" id="ProtNLM"/>
    </source>
</evidence>
<dbReference type="InterPro" id="IPR057661">
    <property type="entry name" value="RsdA/BaiN/AoA(So)_Rossmann"/>
</dbReference>
<evidence type="ECO:0000256" key="1">
    <source>
        <dbReference type="ARBA" id="ARBA00001974"/>
    </source>
</evidence>
<comment type="cofactor">
    <cofactor evidence="1">
        <name>FAD</name>
        <dbReference type="ChEBI" id="CHEBI:57692"/>
    </cofactor>
</comment>
<dbReference type="Gene3D" id="1.10.8.260">
    <property type="entry name" value="HI0933 insert domain-like"/>
    <property type="match status" value="1"/>
</dbReference>
<keyword evidence="3" id="KW-0274">FAD</keyword>
<dbReference type="PRINTS" id="PR00368">
    <property type="entry name" value="FADPNR"/>
</dbReference>
<dbReference type="OrthoDB" id="9773233at2"/>
<comment type="caution">
    <text evidence="6">The sequence shown here is derived from an EMBL/GenBank/DDBJ whole genome shotgun (WGS) entry which is preliminary data.</text>
</comment>
<dbReference type="InterPro" id="IPR036188">
    <property type="entry name" value="FAD/NAD-bd_sf"/>
</dbReference>
<dbReference type="NCBIfam" id="TIGR00275">
    <property type="entry name" value="aminoacetone oxidase family FAD-binding enzyme"/>
    <property type="match status" value="1"/>
</dbReference>
<dbReference type="Pfam" id="PF03486">
    <property type="entry name" value="HI0933_like"/>
    <property type="match status" value="1"/>
</dbReference>
<reference evidence="7" key="1">
    <citation type="submission" date="2016-07" db="EMBL/GenBank/DDBJ databases">
        <authorList>
            <person name="Florea S."/>
            <person name="Webb J.S."/>
            <person name="Jaromczyk J."/>
            <person name="Schardl C.L."/>
        </authorList>
    </citation>
    <scope>NUCLEOTIDE SEQUENCE [LARGE SCALE GENOMIC DNA]</scope>
    <source>
        <strain evidence="7">KCTC 42131</strain>
    </source>
</reference>